<feature type="zinc finger region" description="C3H1-type" evidence="1">
    <location>
        <begin position="116"/>
        <end position="142"/>
    </location>
</feature>
<feature type="compositionally biased region" description="Polar residues" evidence="2">
    <location>
        <begin position="285"/>
        <end position="314"/>
    </location>
</feature>
<dbReference type="AlphaFoldDB" id="D3AWL0"/>
<comment type="caution">
    <text evidence="4">The sequence shown here is derived from an EMBL/GenBank/DDBJ whole genome shotgun (WGS) entry which is preliminary data.</text>
</comment>
<dbReference type="Pfam" id="PF14608">
    <property type="entry name" value="zf-CCCH_2"/>
    <property type="match status" value="2"/>
</dbReference>
<evidence type="ECO:0000313" key="4">
    <source>
        <dbReference type="EMBL" id="EFA86683.1"/>
    </source>
</evidence>
<dbReference type="InterPro" id="IPR053242">
    <property type="entry name" value="PAM2-like_domain"/>
</dbReference>
<protein>
    <recommendedName>
        <fullName evidence="3">C3H1-type domain-containing protein</fullName>
    </recommendedName>
</protein>
<dbReference type="PANTHER" id="PTHR46651:SF1">
    <property type="entry name" value="SMALL MUTS RELATED FAMILY PROTEIN"/>
    <property type="match status" value="1"/>
</dbReference>
<dbReference type="STRING" id="670386.D3AWL0"/>
<feature type="region of interest" description="Disordered" evidence="2">
    <location>
        <begin position="199"/>
        <end position="222"/>
    </location>
</feature>
<keyword evidence="5" id="KW-1185">Reference proteome</keyword>
<feature type="compositionally biased region" description="Low complexity" evidence="2">
    <location>
        <begin position="208"/>
        <end position="222"/>
    </location>
</feature>
<evidence type="ECO:0000256" key="1">
    <source>
        <dbReference type="PROSITE-ProRule" id="PRU00723"/>
    </source>
</evidence>
<accession>D3AWL0</accession>
<dbReference type="InParanoid" id="D3AWL0"/>
<dbReference type="PANTHER" id="PTHR46651">
    <property type="entry name" value="POLYADENYLATE-BINDING PROTEIN-INTERACTING PROTEIN 7"/>
    <property type="match status" value="1"/>
</dbReference>
<evidence type="ECO:0000256" key="2">
    <source>
        <dbReference type="SAM" id="MobiDB-lite"/>
    </source>
</evidence>
<keyword evidence="1" id="KW-0479">Metal-binding</keyword>
<evidence type="ECO:0000313" key="5">
    <source>
        <dbReference type="Proteomes" id="UP000001396"/>
    </source>
</evidence>
<dbReference type="GeneID" id="31356018"/>
<dbReference type="Proteomes" id="UP000001396">
    <property type="component" value="Unassembled WGS sequence"/>
</dbReference>
<dbReference type="EMBL" id="ADBJ01000002">
    <property type="protein sequence ID" value="EFA86683.1"/>
    <property type="molecule type" value="Genomic_DNA"/>
</dbReference>
<feature type="compositionally biased region" description="Low complexity" evidence="2">
    <location>
        <begin position="95"/>
        <end position="114"/>
    </location>
</feature>
<dbReference type="OMA" id="NCPYRHS"/>
<proteinExistence type="predicted"/>
<dbReference type="SMART" id="SM00356">
    <property type="entry name" value="ZnF_C3H1"/>
    <property type="match status" value="2"/>
</dbReference>
<sequence>MSITTETKKTPIDFLVELIPNTEPNQIISYLEEVHYDLRKAIFYFMSCDDEDDQFGYLVDNNNNNSNNNTNNNSRLSINSKSFTPSGTGNLLTMNNNSNSNSNNDIKSNSNNSNNNSSMPDCKFFLNGACSNDRCAFYHDQSKAPIKTVCKYYHLSGECLVKNCSFLHSNTTIIYITPPKTTTTTSIKPQQKQLSFTEKDFPGLQPTNKNNSNNNNDNIKQINNKSNTLVNNNNKEFTSSQFTIKTKVTKSKANVNQQQQQQQKQQPNSNNNNNQKSNLEEQSNAANTIANSTKQQNHNQQNNSFPSLSESLSIKGTKPKKTATPSTLSDAQQVNIGQLKHLFSHVSIDQILESRKSQSIVRDDSVAIEYGRRISWSETGESIAGLYSQFRDEAILHARERNRCFDLSIKHFGKGEGEKAKKYSLEGREHDRKMKELHEKAKEQIFYQRNKDYPQNIMDLHGLEWLFIS</sequence>
<feature type="region of interest" description="Disordered" evidence="2">
    <location>
        <begin position="248"/>
        <end position="329"/>
    </location>
</feature>
<dbReference type="Gene3D" id="4.10.1000.10">
    <property type="entry name" value="Zinc finger, CCCH-type"/>
    <property type="match status" value="1"/>
</dbReference>
<evidence type="ECO:0000259" key="3">
    <source>
        <dbReference type="PROSITE" id="PS50103"/>
    </source>
</evidence>
<reference evidence="4 5" key="1">
    <citation type="journal article" date="2011" name="Genome Res.">
        <title>Phylogeny-wide analysis of social amoeba genomes highlights ancient origins for complex intercellular communication.</title>
        <authorList>
            <person name="Heidel A.J."/>
            <person name="Lawal H.M."/>
            <person name="Felder M."/>
            <person name="Schilde C."/>
            <person name="Helps N.R."/>
            <person name="Tunggal B."/>
            <person name="Rivero F."/>
            <person name="John U."/>
            <person name="Schleicher M."/>
            <person name="Eichinger L."/>
            <person name="Platzer M."/>
            <person name="Noegel A.A."/>
            <person name="Schaap P."/>
            <person name="Gloeckner G."/>
        </authorList>
    </citation>
    <scope>NUCLEOTIDE SEQUENCE [LARGE SCALE GENOMIC DNA]</scope>
    <source>
        <strain evidence="5">ATCC 26659 / Pp 5 / PN500</strain>
    </source>
</reference>
<organism evidence="4 5">
    <name type="scientific">Heterostelium pallidum (strain ATCC 26659 / Pp 5 / PN500)</name>
    <name type="common">Cellular slime mold</name>
    <name type="synonym">Polysphondylium pallidum</name>
    <dbReference type="NCBI Taxonomy" id="670386"/>
    <lineage>
        <taxon>Eukaryota</taxon>
        <taxon>Amoebozoa</taxon>
        <taxon>Evosea</taxon>
        <taxon>Eumycetozoa</taxon>
        <taxon>Dictyostelia</taxon>
        <taxon>Acytosteliales</taxon>
        <taxon>Acytosteliaceae</taxon>
        <taxon>Heterostelium</taxon>
    </lineage>
</organism>
<feature type="domain" description="C3H1-type" evidence="3">
    <location>
        <begin position="116"/>
        <end position="142"/>
    </location>
</feature>
<feature type="region of interest" description="Disordered" evidence="2">
    <location>
        <begin position="89"/>
        <end position="114"/>
    </location>
</feature>
<dbReference type="GO" id="GO:0008270">
    <property type="term" value="F:zinc ion binding"/>
    <property type="evidence" value="ECO:0007669"/>
    <property type="project" value="UniProtKB-KW"/>
</dbReference>
<name>D3AWL0_HETP5</name>
<feature type="compositionally biased region" description="Low complexity" evidence="2">
    <location>
        <begin position="251"/>
        <end position="284"/>
    </location>
</feature>
<dbReference type="SMART" id="SM01162">
    <property type="entry name" value="DUF1771"/>
    <property type="match status" value="1"/>
</dbReference>
<dbReference type="InterPro" id="IPR013899">
    <property type="entry name" value="DUF1771"/>
</dbReference>
<keyword evidence="1" id="KW-0862">Zinc</keyword>
<dbReference type="InterPro" id="IPR000571">
    <property type="entry name" value="Znf_CCCH"/>
</dbReference>
<dbReference type="RefSeq" id="XP_020438787.1">
    <property type="nucleotide sequence ID" value="XM_020571513.1"/>
</dbReference>
<keyword evidence="1" id="KW-0863">Zinc-finger</keyword>
<dbReference type="PROSITE" id="PS50103">
    <property type="entry name" value="ZF_C3H1"/>
    <property type="match status" value="1"/>
</dbReference>
<gene>
    <name evidence="4" type="ORF">PPL_00485</name>
</gene>
<dbReference type="Pfam" id="PF08590">
    <property type="entry name" value="DUF1771"/>
    <property type="match status" value="1"/>
</dbReference>